<name>A0A2S5ITI5_9MICC</name>
<evidence type="ECO:0000313" key="8">
    <source>
        <dbReference type="Proteomes" id="UP000239297"/>
    </source>
</evidence>
<dbReference type="Proteomes" id="UP000239297">
    <property type="component" value="Unassembled WGS sequence"/>
</dbReference>
<dbReference type="EMBL" id="PRKW01000007">
    <property type="protein sequence ID" value="PPB47892.1"/>
    <property type="molecule type" value="Genomic_DNA"/>
</dbReference>
<keyword evidence="5" id="KW-0012">Acyltransferase</keyword>
<dbReference type="InterPro" id="IPR016181">
    <property type="entry name" value="Acyl_CoA_acyltransferase"/>
</dbReference>
<keyword evidence="4" id="KW-0573">Peptidoglycan synthesis</keyword>
<accession>A0A2S5ITI5</accession>
<dbReference type="GO" id="GO:0009252">
    <property type="term" value="P:peptidoglycan biosynthetic process"/>
    <property type="evidence" value="ECO:0007669"/>
    <property type="project" value="UniProtKB-KW"/>
</dbReference>
<gene>
    <name evidence="7" type="ORF">C4K88_15560</name>
</gene>
<dbReference type="PROSITE" id="PS51191">
    <property type="entry name" value="FEMABX"/>
    <property type="match status" value="1"/>
</dbReference>
<evidence type="ECO:0000313" key="7">
    <source>
        <dbReference type="EMBL" id="PPB47892.1"/>
    </source>
</evidence>
<evidence type="ECO:0000256" key="2">
    <source>
        <dbReference type="ARBA" id="ARBA00022679"/>
    </source>
</evidence>
<dbReference type="SUPFAM" id="SSF55729">
    <property type="entry name" value="Acyl-CoA N-acyltransferases (Nat)"/>
    <property type="match status" value="2"/>
</dbReference>
<dbReference type="AlphaFoldDB" id="A0A2S5ITI5"/>
<dbReference type="InterPro" id="IPR003447">
    <property type="entry name" value="FEMABX"/>
</dbReference>
<evidence type="ECO:0000256" key="3">
    <source>
        <dbReference type="ARBA" id="ARBA00022960"/>
    </source>
</evidence>
<evidence type="ECO:0000256" key="4">
    <source>
        <dbReference type="ARBA" id="ARBA00022984"/>
    </source>
</evidence>
<evidence type="ECO:0000256" key="1">
    <source>
        <dbReference type="ARBA" id="ARBA00009943"/>
    </source>
</evidence>
<dbReference type="RefSeq" id="WP_104122586.1">
    <property type="nucleotide sequence ID" value="NZ_PRKW01000007.1"/>
</dbReference>
<dbReference type="PANTHER" id="PTHR36174">
    <property type="entry name" value="LIPID II:GLYCINE GLYCYLTRANSFERASE"/>
    <property type="match status" value="1"/>
</dbReference>
<dbReference type="OrthoDB" id="9793335at2"/>
<reference evidence="7 8" key="1">
    <citation type="journal article" date="2014" name="Int. J. Syst. Evol. Microbiol.">
        <title>Arthrobacter pityocampae sp. nov., isolated from Thaumetopoea pityocampa (Lep., Thaumetopoeidae).</title>
        <authorList>
            <person name="Ince I.A."/>
            <person name="Demirbag Z."/>
            <person name="Kati H."/>
        </authorList>
    </citation>
    <scope>NUCLEOTIDE SEQUENCE [LARGE SCALE GENOMIC DNA]</scope>
    <source>
        <strain evidence="7 8">Tp2</strain>
    </source>
</reference>
<protein>
    <submittedName>
        <fullName evidence="7">Methicillin resistance protein</fullName>
    </submittedName>
</protein>
<keyword evidence="2" id="KW-0808">Transferase</keyword>
<organism evidence="7 8">
    <name type="scientific">Arthrobacter pityocampae</name>
    <dbReference type="NCBI Taxonomy" id="547334"/>
    <lineage>
        <taxon>Bacteria</taxon>
        <taxon>Bacillati</taxon>
        <taxon>Actinomycetota</taxon>
        <taxon>Actinomycetes</taxon>
        <taxon>Micrococcales</taxon>
        <taxon>Micrococcaceae</taxon>
        <taxon>Arthrobacter</taxon>
    </lineage>
</organism>
<dbReference type="Pfam" id="PF02388">
    <property type="entry name" value="FemAB"/>
    <property type="match status" value="2"/>
</dbReference>
<dbReference type="InterPro" id="IPR050644">
    <property type="entry name" value="PG_Glycine_Bridge_Synth"/>
</dbReference>
<proteinExistence type="inferred from homology"/>
<dbReference type="GO" id="GO:0071555">
    <property type="term" value="P:cell wall organization"/>
    <property type="evidence" value="ECO:0007669"/>
    <property type="project" value="UniProtKB-KW"/>
</dbReference>
<dbReference type="PANTHER" id="PTHR36174:SF1">
    <property type="entry name" value="LIPID II:GLYCINE GLYCYLTRANSFERASE"/>
    <property type="match status" value="1"/>
</dbReference>
<evidence type="ECO:0000256" key="6">
    <source>
        <dbReference type="ARBA" id="ARBA00023316"/>
    </source>
</evidence>
<sequence>MVDFSARFATGTEQRDWDSLVTANPGGGNLLSSAAFAEVKSHHGWRPRFVVLEGPGYTTHNLVLEKKVPLIGALWYLIKGPAVSEAAHVPAAARAVADLARREGHNVFAIKVEPDLVDGPEVQEVLRSAGLVKTFNLQPNDSTAVLDTTPDANQLLRNLHSRGRNAVRRALREGVEVRRMEPTRETFEAMYSLMSHIEDRSAARMRSFEYYSRFWQNFVDAGQGRFYFVYEDGQPSVGAFVVNYGTKGTYKDGGSRPGRTQYGDSHLVQWQAITDLKDEFGIVEYDFCGTPPSARLKDKDHPHHGLGLFKTSFTKTVTDYAGCYDLVVSAWKYRVWNTIAERVARQIYWRRTHQPFY</sequence>
<evidence type="ECO:0000256" key="5">
    <source>
        <dbReference type="ARBA" id="ARBA00023315"/>
    </source>
</evidence>
<dbReference type="GO" id="GO:0016755">
    <property type="term" value="F:aminoacyltransferase activity"/>
    <property type="evidence" value="ECO:0007669"/>
    <property type="project" value="InterPro"/>
</dbReference>
<comment type="caution">
    <text evidence="7">The sequence shown here is derived from an EMBL/GenBank/DDBJ whole genome shotgun (WGS) entry which is preliminary data.</text>
</comment>
<dbReference type="GO" id="GO:0008360">
    <property type="term" value="P:regulation of cell shape"/>
    <property type="evidence" value="ECO:0007669"/>
    <property type="project" value="UniProtKB-KW"/>
</dbReference>
<keyword evidence="8" id="KW-1185">Reference proteome</keyword>
<keyword evidence="3" id="KW-0133">Cell shape</keyword>
<dbReference type="Gene3D" id="3.40.630.30">
    <property type="match status" value="2"/>
</dbReference>
<keyword evidence="6" id="KW-0961">Cell wall biogenesis/degradation</keyword>
<comment type="similarity">
    <text evidence="1">Belongs to the FemABX family.</text>
</comment>